<dbReference type="EMBL" id="JAACXV010000271">
    <property type="protein sequence ID" value="KAF7280887.1"/>
    <property type="molecule type" value="Genomic_DNA"/>
</dbReference>
<feature type="transmembrane region" description="Helical" evidence="6">
    <location>
        <begin position="137"/>
        <end position="159"/>
    </location>
</feature>
<gene>
    <name evidence="7" type="ORF">GWI33_005435</name>
</gene>
<comment type="subcellular location">
    <subcellularLocation>
        <location evidence="1">Cytoplasm</location>
    </subcellularLocation>
</comment>
<keyword evidence="6" id="KW-0812">Transmembrane</keyword>
<evidence type="ECO:0000256" key="2">
    <source>
        <dbReference type="ARBA" id="ARBA00022490"/>
    </source>
</evidence>
<evidence type="ECO:0000256" key="3">
    <source>
        <dbReference type="ARBA" id="ARBA00022737"/>
    </source>
</evidence>
<dbReference type="SUPFAM" id="SSF48452">
    <property type="entry name" value="TPR-like"/>
    <property type="match status" value="1"/>
</dbReference>
<proteinExistence type="predicted"/>
<dbReference type="GO" id="GO:0005737">
    <property type="term" value="C:cytoplasm"/>
    <property type="evidence" value="ECO:0007669"/>
    <property type="project" value="UniProtKB-SubCell"/>
</dbReference>
<sequence length="237" mass="27214">MEGTDEAPTSETLKEFGNKAVKENKFEEAILHYTHAIKLDEQNYTLYSNRSLAFLKLKHYYLALDDAKEAININPNWPKGYFRKGEVEFATGHYSDAYESYKEALRLKPEDSTILDLLHRSRKELIRQTEIEKKVPWVGAGIGIVIGVTIFIADCLFTLKPTHPILMAAVTIIISLIGYGIAKSYRCYIKNQRAGLLKAPPQLFKDEPSNIEDEREIKRTPRYSKSQARLRYKKGKL</sequence>
<dbReference type="SMART" id="SM00028">
    <property type="entry name" value="TPR"/>
    <property type="match status" value="3"/>
</dbReference>
<feature type="repeat" description="TPR" evidence="5">
    <location>
        <begin position="10"/>
        <end position="43"/>
    </location>
</feature>
<keyword evidence="2" id="KW-0963">Cytoplasm</keyword>
<dbReference type="GO" id="GO:0051879">
    <property type="term" value="F:Hsp90 protein binding"/>
    <property type="evidence" value="ECO:0007669"/>
    <property type="project" value="TreeGrafter"/>
</dbReference>
<dbReference type="FunFam" id="1.25.40.10:FF:000020">
    <property type="entry name" value="Stress-induced phosphoprotein 1"/>
    <property type="match status" value="1"/>
</dbReference>
<dbReference type="InterPro" id="IPR013105">
    <property type="entry name" value="TPR_2"/>
</dbReference>
<dbReference type="PROSITE" id="PS50293">
    <property type="entry name" value="TPR_REGION"/>
    <property type="match status" value="1"/>
</dbReference>
<comment type="caution">
    <text evidence="7">The sequence shown here is derived from an EMBL/GenBank/DDBJ whole genome shotgun (WGS) entry which is preliminary data.</text>
</comment>
<protein>
    <submittedName>
        <fullName evidence="7">Uncharacterized protein</fullName>
    </submittedName>
</protein>
<keyword evidence="3" id="KW-0677">Repeat</keyword>
<evidence type="ECO:0000313" key="8">
    <source>
        <dbReference type="Proteomes" id="UP000625711"/>
    </source>
</evidence>
<dbReference type="PROSITE" id="PS50005">
    <property type="entry name" value="TPR"/>
    <property type="match status" value="2"/>
</dbReference>
<feature type="repeat" description="TPR" evidence="5">
    <location>
        <begin position="78"/>
        <end position="111"/>
    </location>
</feature>
<organism evidence="7 8">
    <name type="scientific">Rhynchophorus ferrugineus</name>
    <name type="common">Red palm weevil</name>
    <name type="synonym">Curculio ferrugineus</name>
    <dbReference type="NCBI Taxonomy" id="354439"/>
    <lineage>
        <taxon>Eukaryota</taxon>
        <taxon>Metazoa</taxon>
        <taxon>Ecdysozoa</taxon>
        <taxon>Arthropoda</taxon>
        <taxon>Hexapoda</taxon>
        <taxon>Insecta</taxon>
        <taxon>Pterygota</taxon>
        <taxon>Neoptera</taxon>
        <taxon>Endopterygota</taxon>
        <taxon>Coleoptera</taxon>
        <taxon>Polyphaga</taxon>
        <taxon>Cucujiformia</taxon>
        <taxon>Curculionidae</taxon>
        <taxon>Dryophthorinae</taxon>
        <taxon>Rhynchophorus</taxon>
    </lineage>
</organism>
<keyword evidence="6" id="KW-0472">Membrane</keyword>
<dbReference type="Pfam" id="PF13414">
    <property type="entry name" value="TPR_11"/>
    <property type="match status" value="1"/>
</dbReference>
<keyword evidence="8" id="KW-1185">Reference proteome</keyword>
<dbReference type="InterPro" id="IPR019734">
    <property type="entry name" value="TPR_rpt"/>
</dbReference>
<accession>A0A834IW01</accession>
<dbReference type="Pfam" id="PF07719">
    <property type="entry name" value="TPR_2"/>
    <property type="match status" value="1"/>
</dbReference>
<evidence type="ECO:0000256" key="4">
    <source>
        <dbReference type="ARBA" id="ARBA00022803"/>
    </source>
</evidence>
<dbReference type="OrthoDB" id="2423701at2759"/>
<evidence type="ECO:0000313" key="7">
    <source>
        <dbReference type="EMBL" id="KAF7280887.1"/>
    </source>
</evidence>
<dbReference type="PANTHER" id="PTHR22904">
    <property type="entry name" value="TPR REPEAT CONTAINING PROTEIN"/>
    <property type="match status" value="1"/>
</dbReference>
<feature type="transmembrane region" description="Helical" evidence="6">
    <location>
        <begin position="165"/>
        <end position="182"/>
    </location>
</feature>
<name>A0A834IW01_RHYFE</name>
<dbReference type="Proteomes" id="UP000625711">
    <property type="component" value="Unassembled WGS sequence"/>
</dbReference>
<dbReference type="AlphaFoldDB" id="A0A834IW01"/>
<evidence type="ECO:0000256" key="5">
    <source>
        <dbReference type="PROSITE-ProRule" id="PRU00339"/>
    </source>
</evidence>
<keyword evidence="6" id="KW-1133">Transmembrane helix</keyword>
<dbReference type="PANTHER" id="PTHR22904:SF532">
    <property type="entry name" value="HEAT SHOCK PROTEIN STI1-LIKE PROTEIN"/>
    <property type="match status" value="1"/>
</dbReference>
<evidence type="ECO:0000256" key="1">
    <source>
        <dbReference type="ARBA" id="ARBA00004496"/>
    </source>
</evidence>
<reference evidence="7" key="1">
    <citation type="submission" date="2020-08" db="EMBL/GenBank/DDBJ databases">
        <title>Genome sequencing and assembly of the red palm weevil Rhynchophorus ferrugineus.</title>
        <authorList>
            <person name="Dias G.B."/>
            <person name="Bergman C.M."/>
            <person name="Manee M."/>
        </authorList>
    </citation>
    <scope>NUCLEOTIDE SEQUENCE</scope>
    <source>
        <strain evidence="7">AA-2017</strain>
        <tissue evidence="7">Whole larva</tissue>
    </source>
</reference>
<keyword evidence="4 5" id="KW-0802">TPR repeat</keyword>
<evidence type="ECO:0000256" key="6">
    <source>
        <dbReference type="SAM" id="Phobius"/>
    </source>
</evidence>
<dbReference type="Gene3D" id="1.25.40.10">
    <property type="entry name" value="Tetratricopeptide repeat domain"/>
    <property type="match status" value="1"/>
</dbReference>
<dbReference type="InterPro" id="IPR011990">
    <property type="entry name" value="TPR-like_helical_dom_sf"/>
</dbReference>